<dbReference type="CDD" id="cd00515">
    <property type="entry name" value="HAM1"/>
    <property type="match status" value="1"/>
</dbReference>
<evidence type="ECO:0000256" key="8">
    <source>
        <dbReference type="ARBA" id="ARBA00051875"/>
    </source>
</evidence>
<dbReference type="RefSeq" id="WP_230497063.1">
    <property type="nucleotide sequence ID" value="NZ_CAKJTG010000013.1"/>
</dbReference>
<feature type="binding site" evidence="10">
    <location>
        <begin position="8"/>
        <end position="13"/>
    </location>
    <ligand>
        <name>substrate</name>
    </ligand>
</feature>
<dbReference type="HAMAP" id="MF_01405">
    <property type="entry name" value="Non_canon_purine_NTPase"/>
    <property type="match status" value="1"/>
</dbReference>
<evidence type="ECO:0000256" key="1">
    <source>
        <dbReference type="ARBA" id="ARBA00008023"/>
    </source>
</evidence>
<evidence type="ECO:0000256" key="6">
    <source>
        <dbReference type="ARBA" id="ARBA00022842"/>
    </source>
</evidence>
<dbReference type="FunFam" id="3.90.950.10:FF:000001">
    <property type="entry name" value="dITP/XTP pyrophosphatase"/>
    <property type="match status" value="1"/>
</dbReference>
<comment type="caution">
    <text evidence="12">The sequence shown here is derived from an EMBL/GenBank/DDBJ whole genome shotgun (WGS) entry which is preliminary data.</text>
</comment>
<comment type="catalytic activity">
    <reaction evidence="10">
        <text>ITP + H2O = IMP + diphosphate + H(+)</text>
        <dbReference type="Rhea" id="RHEA:29399"/>
        <dbReference type="ChEBI" id="CHEBI:15377"/>
        <dbReference type="ChEBI" id="CHEBI:15378"/>
        <dbReference type="ChEBI" id="CHEBI:33019"/>
        <dbReference type="ChEBI" id="CHEBI:58053"/>
        <dbReference type="ChEBI" id="CHEBI:61402"/>
        <dbReference type="EC" id="3.6.1.66"/>
    </reaction>
</comment>
<keyword evidence="13" id="KW-1185">Reference proteome</keyword>
<dbReference type="NCBIfam" id="NF011397">
    <property type="entry name" value="PRK14822.1"/>
    <property type="match status" value="1"/>
</dbReference>
<dbReference type="SUPFAM" id="SSF52972">
    <property type="entry name" value="ITPase-like"/>
    <property type="match status" value="1"/>
</dbReference>
<dbReference type="GO" id="GO:0046872">
    <property type="term" value="F:metal ion binding"/>
    <property type="evidence" value="ECO:0007669"/>
    <property type="project" value="UniProtKB-KW"/>
</dbReference>
<feature type="binding site" evidence="10">
    <location>
        <begin position="181"/>
        <end position="182"/>
    </location>
    <ligand>
        <name>substrate</name>
    </ligand>
</feature>
<dbReference type="GO" id="GO:0005829">
    <property type="term" value="C:cytosol"/>
    <property type="evidence" value="ECO:0007669"/>
    <property type="project" value="TreeGrafter"/>
</dbReference>
<dbReference type="InterPro" id="IPR029001">
    <property type="entry name" value="ITPase-like_fam"/>
</dbReference>
<keyword evidence="3 10" id="KW-0479">Metal-binding</keyword>
<dbReference type="EC" id="3.6.1.66" evidence="10"/>
<accession>A0A9C7GAE3</accession>
<dbReference type="InterPro" id="IPR002637">
    <property type="entry name" value="RdgB/HAM1"/>
</dbReference>
<comment type="subunit">
    <text evidence="2 10">Homodimer.</text>
</comment>
<dbReference type="NCBIfam" id="TIGR00042">
    <property type="entry name" value="RdgB/HAM1 family non-canonical purine NTP pyrophosphatase"/>
    <property type="match status" value="1"/>
</dbReference>
<sequence length="204" mass="22445">MKEIVVATKNKGKAKEFEKLFSAHGFQVKTLLDYPEIGEVEETGTTFEENAVLKAEAVSKQLNHPVIADDSGLIVDALEGRPGIYSARYAGAEKSDEANMDKVLNELKGIPDEKRIARFYCALAVALPGQSTYTVFGTCEGEILSERRGNNGFGYDPIFYVYEKKRAMAELSSEEKNSISHRAKALEKLGQDIEMILSGVGVDE</sequence>
<feature type="binding site" evidence="10">
    <location>
        <position position="71"/>
    </location>
    <ligand>
        <name>substrate</name>
    </ligand>
</feature>
<dbReference type="GO" id="GO:0009117">
    <property type="term" value="P:nucleotide metabolic process"/>
    <property type="evidence" value="ECO:0007669"/>
    <property type="project" value="UniProtKB-KW"/>
</dbReference>
<keyword evidence="6 10" id="KW-0460">Magnesium</keyword>
<dbReference type="PANTHER" id="PTHR11067:SF9">
    <property type="entry name" value="INOSINE TRIPHOSPHATE PYROPHOSPHATASE"/>
    <property type="match status" value="1"/>
</dbReference>
<dbReference type="GO" id="GO:0000166">
    <property type="term" value="F:nucleotide binding"/>
    <property type="evidence" value="ECO:0007669"/>
    <property type="project" value="UniProtKB-KW"/>
</dbReference>
<feature type="binding site" evidence="10">
    <location>
        <position position="70"/>
    </location>
    <ligand>
        <name>Mg(2+)</name>
        <dbReference type="ChEBI" id="CHEBI:18420"/>
    </ligand>
</feature>
<feature type="binding site" evidence="10">
    <location>
        <position position="41"/>
    </location>
    <ligand>
        <name>Mg(2+)</name>
        <dbReference type="ChEBI" id="CHEBI:18420"/>
    </ligand>
</feature>
<comment type="catalytic activity">
    <reaction evidence="9 10">
        <text>XTP + H2O = XMP + diphosphate + H(+)</text>
        <dbReference type="Rhea" id="RHEA:28610"/>
        <dbReference type="ChEBI" id="CHEBI:15377"/>
        <dbReference type="ChEBI" id="CHEBI:15378"/>
        <dbReference type="ChEBI" id="CHEBI:33019"/>
        <dbReference type="ChEBI" id="CHEBI:57464"/>
        <dbReference type="ChEBI" id="CHEBI:61314"/>
        <dbReference type="EC" id="3.6.1.66"/>
    </reaction>
</comment>
<evidence type="ECO:0000256" key="4">
    <source>
        <dbReference type="ARBA" id="ARBA00022741"/>
    </source>
</evidence>
<keyword evidence="5 10" id="KW-0378">Hydrolase</keyword>
<protein>
    <recommendedName>
        <fullName evidence="10">dITP/XTP pyrophosphatase</fullName>
        <ecNumber evidence="10">3.6.1.66</ecNumber>
    </recommendedName>
    <alternativeName>
        <fullName evidence="10">Non-canonical purine NTP pyrophosphatase</fullName>
    </alternativeName>
    <alternativeName>
        <fullName evidence="10">Non-standard purine NTP pyrophosphatase</fullName>
    </alternativeName>
    <alternativeName>
        <fullName evidence="10">Nucleoside-triphosphate diphosphatase</fullName>
    </alternativeName>
    <alternativeName>
        <fullName evidence="10">Nucleoside-triphosphate pyrophosphatase</fullName>
        <shortName evidence="10">NTPase</shortName>
    </alternativeName>
</protein>
<comment type="cofactor">
    <cofactor evidence="10">
        <name>Mg(2+)</name>
        <dbReference type="ChEBI" id="CHEBI:18420"/>
    </cofactor>
    <text evidence="10">Binds 1 Mg(2+) ion per subunit.</text>
</comment>
<dbReference type="InterPro" id="IPR020922">
    <property type="entry name" value="dITP/XTP_pyrophosphatase"/>
</dbReference>
<dbReference type="GO" id="GO:0035870">
    <property type="term" value="F:dITP diphosphatase activity"/>
    <property type="evidence" value="ECO:0007669"/>
    <property type="project" value="UniProtKB-UniRule"/>
</dbReference>
<comment type="catalytic activity">
    <reaction evidence="8 10">
        <text>dITP + H2O = dIMP + diphosphate + H(+)</text>
        <dbReference type="Rhea" id="RHEA:28342"/>
        <dbReference type="ChEBI" id="CHEBI:15377"/>
        <dbReference type="ChEBI" id="CHEBI:15378"/>
        <dbReference type="ChEBI" id="CHEBI:33019"/>
        <dbReference type="ChEBI" id="CHEBI:61194"/>
        <dbReference type="ChEBI" id="CHEBI:61382"/>
        <dbReference type="EC" id="3.6.1.66"/>
    </reaction>
</comment>
<feature type="binding site" evidence="10">
    <location>
        <begin position="153"/>
        <end position="156"/>
    </location>
    <ligand>
        <name>substrate</name>
    </ligand>
</feature>
<evidence type="ECO:0000256" key="9">
    <source>
        <dbReference type="ARBA" id="ARBA00052017"/>
    </source>
</evidence>
<keyword evidence="4 10" id="KW-0547">Nucleotide-binding</keyword>
<dbReference type="GO" id="GO:0009146">
    <property type="term" value="P:purine nucleoside triphosphate catabolic process"/>
    <property type="evidence" value="ECO:0007669"/>
    <property type="project" value="UniProtKB-UniRule"/>
</dbReference>
<dbReference type="Gene3D" id="3.90.950.10">
    <property type="match status" value="1"/>
</dbReference>
<evidence type="ECO:0000313" key="12">
    <source>
        <dbReference type="EMBL" id="CAG9608819.1"/>
    </source>
</evidence>
<evidence type="ECO:0000256" key="10">
    <source>
        <dbReference type="HAMAP-Rule" id="MF_01405"/>
    </source>
</evidence>
<feature type="binding site" evidence="10">
    <location>
        <position position="176"/>
    </location>
    <ligand>
        <name>substrate</name>
    </ligand>
</feature>
<evidence type="ECO:0000256" key="5">
    <source>
        <dbReference type="ARBA" id="ARBA00022801"/>
    </source>
</evidence>
<name>A0A9C7GAE3_9BACI</name>
<evidence type="ECO:0000313" key="13">
    <source>
        <dbReference type="Proteomes" id="UP000789845"/>
    </source>
</evidence>
<dbReference type="Pfam" id="PF01725">
    <property type="entry name" value="Ham1p_like"/>
    <property type="match status" value="1"/>
</dbReference>
<dbReference type="PANTHER" id="PTHR11067">
    <property type="entry name" value="INOSINE TRIPHOSPHATE PYROPHOSPHATASE/HAM1 PROTEIN"/>
    <property type="match status" value="1"/>
</dbReference>
<dbReference type="Proteomes" id="UP000789845">
    <property type="component" value="Unassembled WGS sequence"/>
</dbReference>
<feature type="active site" description="Proton acceptor" evidence="10">
    <location>
        <position position="70"/>
    </location>
</feature>
<comment type="function">
    <text evidence="10">Pyrophosphatase that catalyzes the hydrolysis of nucleoside triphosphates to their monophosphate derivatives, with a high preference for the non-canonical purine nucleotides XTP (xanthosine triphosphate), dITP (deoxyinosine triphosphate) and ITP. Seems to function as a house-cleaning enzyme that removes non-canonical purine nucleotides from the nucleotide pool, thus preventing their incorporation into DNA/RNA and avoiding chromosomal lesions.</text>
</comment>
<evidence type="ECO:0000256" key="7">
    <source>
        <dbReference type="ARBA" id="ARBA00023080"/>
    </source>
</evidence>
<evidence type="ECO:0000256" key="11">
    <source>
        <dbReference type="RuleBase" id="RU003781"/>
    </source>
</evidence>
<dbReference type="GO" id="GO:0017111">
    <property type="term" value="F:ribonucleoside triphosphate phosphatase activity"/>
    <property type="evidence" value="ECO:0007669"/>
    <property type="project" value="InterPro"/>
</dbReference>
<dbReference type="GO" id="GO:0036222">
    <property type="term" value="F:XTP diphosphatase activity"/>
    <property type="evidence" value="ECO:0007669"/>
    <property type="project" value="UniProtKB-UniRule"/>
</dbReference>
<evidence type="ECO:0000256" key="3">
    <source>
        <dbReference type="ARBA" id="ARBA00022723"/>
    </source>
</evidence>
<dbReference type="AlphaFoldDB" id="A0A9C7GAE3"/>
<dbReference type="GO" id="GO:0036220">
    <property type="term" value="F:ITP diphosphatase activity"/>
    <property type="evidence" value="ECO:0007669"/>
    <property type="project" value="UniProtKB-UniRule"/>
</dbReference>
<reference evidence="12" key="1">
    <citation type="submission" date="2021-10" db="EMBL/GenBank/DDBJ databases">
        <authorList>
            <person name="Criscuolo A."/>
        </authorList>
    </citation>
    <scope>NUCLEOTIDE SEQUENCE</scope>
    <source>
        <strain evidence="12">CIP111885</strain>
    </source>
</reference>
<keyword evidence="7 10" id="KW-0546">Nucleotide metabolism</keyword>
<dbReference type="EMBL" id="CAKJTG010000013">
    <property type="protein sequence ID" value="CAG9608819.1"/>
    <property type="molecule type" value="Genomic_DNA"/>
</dbReference>
<organism evidence="12 13">
    <name type="scientific">Pseudoneobacillus rhizosphaerae</name>
    <dbReference type="NCBI Taxonomy" id="2880968"/>
    <lineage>
        <taxon>Bacteria</taxon>
        <taxon>Bacillati</taxon>
        <taxon>Bacillota</taxon>
        <taxon>Bacilli</taxon>
        <taxon>Bacillales</taxon>
        <taxon>Bacillaceae</taxon>
        <taxon>Pseudoneobacillus</taxon>
    </lineage>
</organism>
<gene>
    <name evidence="12" type="ORF">NEOCIP111885_02537</name>
</gene>
<evidence type="ECO:0000256" key="2">
    <source>
        <dbReference type="ARBA" id="ARBA00011738"/>
    </source>
</evidence>
<comment type="similarity">
    <text evidence="1 10 11">Belongs to the HAM1 NTPase family.</text>
</comment>
<proteinExistence type="inferred from homology"/>